<proteinExistence type="predicted"/>
<evidence type="ECO:0000313" key="1">
    <source>
        <dbReference type="EMBL" id="PFT50741.1"/>
    </source>
</evidence>
<accession>A0A9X7FXT3</accession>
<comment type="caution">
    <text evidence="1">The sequence shown here is derived from an EMBL/GenBank/DDBJ whole genome shotgun (WGS) entry which is preliminary data.</text>
</comment>
<dbReference type="InterPro" id="IPR029052">
    <property type="entry name" value="Metallo-depent_PP-like"/>
</dbReference>
<protein>
    <submittedName>
        <fullName evidence="1">Uncharacterized protein</fullName>
    </submittedName>
</protein>
<dbReference type="RefSeq" id="WP_098640081.1">
    <property type="nucleotide sequence ID" value="NZ_NVCO01000007.1"/>
</dbReference>
<dbReference type="AlphaFoldDB" id="A0A9X7FXT3"/>
<gene>
    <name evidence="1" type="ORF">COK72_01620</name>
</gene>
<organism evidence="1 2">
    <name type="scientific">Bacillus thuringiensis</name>
    <dbReference type="NCBI Taxonomy" id="1428"/>
    <lineage>
        <taxon>Bacteria</taxon>
        <taxon>Bacillati</taxon>
        <taxon>Bacillota</taxon>
        <taxon>Bacilli</taxon>
        <taxon>Bacillales</taxon>
        <taxon>Bacillaceae</taxon>
        <taxon>Bacillus</taxon>
        <taxon>Bacillus cereus group</taxon>
    </lineage>
</organism>
<name>A0A9X7FXT3_BACTU</name>
<reference evidence="1 2" key="1">
    <citation type="submission" date="2017-09" db="EMBL/GenBank/DDBJ databases">
        <title>Large-scale bioinformatics analysis of Bacillus genomes uncovers conserved roles of natural products in bacterial physiology.</title>
        <authorList>
            <consortium name="Agbiome Team Llc"/>
            <person name="Bleich R.M."/>
            <person name="Grubbs K.J."/>
            <person name="Santa Maria K.C."/>
            <person name="Allen S.E."/>
            <person name="Farag S."/>
            <person name="Shank E.A."/>
            <person name="Bowers A."/>
        </authorList>
    </citation>
    <scope>NUCLEOTIDE SEQUENCE [LARGE SCALE GENOMIC DNA]</scope>
    <source>
        <strain evidence="1 2">AFS065400</strain>
    </source>
</reference>
<evidence type="ECO:0000313" key="2">
    <source>
        <dbReference type="Proteomes" id="UP000226106"/>
    </source>
</evidence>
<dbReference type="EMBL" id="NVCO01000007">
    <property type="protein sequence ID" value="PFT50741.1"/>
    <property type="molecule type" value="Genomic_DNA"/>
</dbReference>
<sequence>MRRYTNKKDEVVEVSQEHLETAVEIKLQLQEMSPSRRVVWSKHRELMKQEGFENSDVNEAYRCLVKDYQKKIGKLVPVKKHADMVSTSKLESIRNMVGEMYQEKRENQIVLRDLNKAKRDLADFHTIAEEVRDAMLDNCVIEVPEYAYKGKLERRENELVVCLQDWHVGAVVEGVYGNDYNFEIAKKRLEKMKEEVLYYVKTFNVNDVTVIHNGDIIEQISMRPTNQPFECEFNMAEQINKATRLVIDFVVSLTAYCNVELGLTSGNHDRMQSHKDSVITGDNVTAVIYESIKTFVEMANIPRLSLIDNTDYNYSILKKFGKDTYIKFVHGDKEKQADANKIASHESMDNVELTALVMGHFHSHKVIDRNFSKKEIYFGSLMGRNDYARNFKGMSDASQGVIVVRGDGKIIPIEVNLQIN</sequence>
<dbReference type="Proteomes" id="UP000226106">
    <property type="component" value="Unassembled WGS sequence"/>
</dbReference>
<dbReference type="SUPFAM" id="SSF56300">
    <property type="entry name" value="Metallo-dependent phosphatases"/>
    <property type="match status" value="1"/>
</dbReference>